<feature type="domain" description="Alginate export" evidence="1">
    <location>
        <begin position="96"/>
        <end position="484"/>
    </location>
</feature>
<dbReference type="InterPro" id="IPR025388">
    <property type="entry name" value="Alginate_export_dom"/>
</dbReference>
<reference evidence="2 3" key="1">
    <citation type="journal article" date="2023" name="ISME J.">
        <title>Cultivation and genomic characterization of novel and ubiquitous marine nitrite-oxidizing bacteria from the Nitrospirales.</title>
        <authorList>
            <person name="Mueller A.J."/>
            <person name="Daebeler A."/>
            <person name="Herbold C.W."/>
            <person name="Kirkegaard R.H."/>
            <person name="Daims H."/>
        </authorList>
    </citation>
    <scope>NUCLEOTIDE SEQUENCE [LARGE SCALE GENOMIC DNA]</scope>
    <source>
        <strain evidence="2 3">EB</strain>
    </source>
</reference>
<evidence type="ECO:0000313" key="3">
    <source>
        <dbReference type="Proteomes" id="UP001250932"/>
    </source>
</evidence>
<organism evidence="2 3">
    <name type="scientific">Candidatus Nitronereus thalassa</name>
    <dbReference type="NCBI Taxonomy" id="3020898"/>
    <lineage>
        <taxon>Bacteria</taxon>
        <taxon>Pseudomonadati</taxon>
        <taxon>Nitrospirota</taxon>
        <taxon>Nitrospiria</taxon>
        <taxon>Nitrospirales</taxon>
        <taxon>Nitrospiraceae</taxon>
        <taxon>Candidatus Nitronereus</taxon>
    </lineage>
</organism>
<protein>
    <submittedName>
        <fullName evidence="2">Alginate export family protein</fullName>
    </submittedName>
</protein>
<evidence type="ECO:0000259" key="1">
    <source>
        <dbReference type="Pfam" id="PF13372"/>
    </source>
</evidence>
<sequence length="512" mass="58381">MRRLLCGNRIATYVVFCWSVFFGLPSVPPALGSGAEGEIAQEVSSPSPNLFPQSMVERIQGSSSMPLAESADAVLVRPRDWQWNRYVKAALHLPQWLDLGFEHRTRFEVYDHPWRPSQAMGQTDGQIEQRSRVRVGLQGGPFKFLFEGQDSRTHLDDPGDFVNDSIRNEMDILQLMVSATANNFLATGLRADFHFGRLTMDFGRRRLIARNGYRNTTNAFDGMHGQLAKGQDWRVRIFLVEPVLRDDVRLDEQSQRNLFWGVYGETLQMPWMRLNVYYFGLNDQQSPALNQQRTFSTFGLRVYEEPEIGRADYEVETVWQTGKRGSIDHFAHFQHIDLGYTFNLPWSPRVVIHYDYASGDRNAGDSQSSAFDTLFGGRRFEYMPTGNLGPFFRTNISSPGWRVIVEPSKGWKVQLKHRVWYLATSRGAFGISPIVTATNGGVFDATGGSGNFLGHDVELRAQWTVNKNLEFDAGYFHWFKGSYFDRLPASAGLPVGGNIDTDYFYFQTTFRI</sequence>
<gene>
    <name evidence="2" type="ORF">PPG34_03865</name>
</gene>
<keyword evidence="3" id="KW-1185">Reference proteome</keyword>
<dbReference type="RefSeq" id="WP_313831823.1">
    <property type="nucleotide sequence ID" value="NZ_JAQOUE010000001.1"/>
</dbReference>
<comment type="caution">
    <text evidence="2">The sequence shown here is derived from an EMBL/GenBank/DDBJ whole genome shotgun (WGS) entry which is preliminary data.</text>
</comment>
<dbReference type="Pfam" id="PF13372">
    <property type="entry name" value="Alginate_exp"/>
    <property type="match status" value="1"/>
</dbReference>
<dbReference type="InterPro" id="IPR053728">
    <property type="entry name" value="Alginate_Permeability_Chnl"/>
</dbReference>
<accession>A0ABU3K4Z7</accession>
<evidence type="ECO:0000313" key="2">
    <source>
        <dbReference type="EMBL" id="MDT7041471.1"/>
    </source>
</evidence>
<dbReference type="Proteomes" id="UP001250932">
    <property type="component" value="Unassembled WGS sequence"/>
</dbReference>
<dbReference type="Gene3D" id="2.40.160.100">
    <property type="match status" value="1"/>
</dbReference>
<dbReference type="EMBL" id="JAQOUE010000001">
    <property type="protein sequence ID" value="MDT7041471.1"/>
    <property type="molecule type" value="Genomic_DNA"/>
</dbReference>
<name>A0ABU3K4Z7_9BACT</name>
<proteinExistence type="predicted"/>